<dbReference type="Proteomes" id="UP000636453">
    <property type="component" value="Unassembled WGS sequence"/>
</dbReference>
<dbReference type="Gene3D" id="3.40.50.2020">
    <property type="match status" value="1"/>
</dbReference>
<dbReference type="OrthoDB" id="9793412at2"/>
<dbReference type="RefSeq" id="WP_146473906.1">
    <property type="nucleotide sequence ID" value="NZ_BNCF01000018.1"/>
</dbReference>
<dbReference type="AlphaFoldDB" id="A0A918Z9R6"/>
<reference evidence="3" key="1">
    <citation type="journal article" date="2014" name="Int. J. Syst. Evol. Microbiol.">
        <title>Complete genome sequence of Corynebacterium casei LMG S-19264T (=DSM 44701T), isolated from a smear-ripened cheese.</title>
        <authorList>
            <consortium name="US DOE Joint Genome Institute (JGI-PGF)"/>
            <person name="Walter F."/>
            <person name="Albersmeier A."/>
            <person name="Kalinowski J."/>
            <person name="Ruckert C."/>
        </authorList>
    </citation>
    <scope>NUCLEOTIDE SEQUENCE</scope>
    <source>
        <strain evidence="3">KCTC 32020</strain>
    </source>
</reference>
<dbReference type="Pfam" id="PF18912">
    <property type="entry name" value="DZR_2"/>
    <property type="match status" value="1"/>
</dbReference>
<accession>A0A918Z9R6</accession>
<evidence type="ECO:0000256" key="1">
    <source>
        <dbReference type="ARBA" id="ARBA00008007"/>
    </source>
</evidence>
<protein>
    <submittedName>
        <fullName evidence="3">Amidophosphoribosyltransferase</fullName>
    </submittedName>
</protein>
<evidence type="ECO:0000313" key="3">
    <source>
        <dbReference type="EMBL" id="GHE42861.1"/>
    </source>
</evidence>
<dbReference type="EMBL" id="BNCF01000018">
    <property type="protein sequence ID" value="GHE42861.1"/>
    <property type="molecule type" value="Genomic_DNA"/>
</dbReference>
<feature type="domain" description="Double zinc ribbon" evidence="2">
    <location>
        <begin position="9"/>
        <end position="63"/>
    </location>
</feature>
<gene>
    <name evidence="3" type="primary">comF</name>
    <name evidence="3" type="ORF">GCM10007167_25960</name>
</gene>
<dbReference type="PANTHER" id="PTHR47505">
    <property type="entry name" value="DNA UTILIZATION PROTEIN YHGH"/>
    <property type="match status" value="1"/>
</dbReference>
<dbReference type="InterPro" id="IPR000836">
    <property type="entry name" value="PRTase_dom"/>
</dbReference>
<comment type="similarity">
    <text evidence="1">Belongs to the ComF/GntX family.</text>
</comment>
<dbReference type="InterPro" id="IPR051910">
    <property type="entry name" value="ComF/GntX_DNA_util-trans"/>
</dbReference>
<dbReference type="InterPro" id="IPR044005">
    <property type="entry name" value="DZR_2"/>
</dbReference>
<keyword evidence="4" id="KW-1185">Reference proteome</keyword>
<evidence type="ECO:0000313" key="4">
    <source>
        <dbReference type="Proteomes" id="UP000636453"/>
    </source>
</evidence>
<reference evidence="3" key="2">
    <citation type="submission" date="2020-09" db="EMBL/GenBank/DDBJ databases">
        <authorList>
            <person name="Sun Q."/>
            <person name="Kim S."/>
        </authorList>
    </citation>
    <scope>NUCLEOTIDE SEQUENCE</scope>
    <source>
        <strain evidence="3">KCTC 32020</strain>
    </source>
</reference>
<sequence length="230" mass="24604">MAAAGRIAALLFPPRCLVCRERGDGRDLCAACSAALPWNRHACPTCAIPLPPAQAGQVCGACLRRAPPQHAARAAFVYRDALRRLLPRAKFHGDLAAARLLAGLMAALWRDAPRPQAIVPVPLHRGRLRARGYDQALELAEPLARALGVPLLADALLRRRATAAQSALTAAQRRRNLRDAFAVRAGAALPAHVAVFDDVMTTGATAHAAVRALRRAGVERVEVWTCARVP</sequence>
<proteinExistence type="inferred from homology"/>
<name>A0A918Z9R6_9GAMM</name>
<dbReference type="PANTHER" id="PTHR47505:SF1">
    <property type="entry name" value="DNA UTILIZATION PROTEIN YHGH"/>
    <property type="match status" value="1"/>
</dbReference>
<comment type="caution">
    <text evidence="3">The sequence shown here is derived from an EMBL/GenBank/DDBJ whole genome shotgun (WGS) entry which is preliminary data.</text>
</comment>
<dbReference type="SUPFAM" id="SSF53271">
    <property type="entry name" value="PRTase-like"/>
    <property type="match status" value="1"/>
</dbReference>
<dbReference type="CDD" id="cd06223">
    <property type="entry name" value="PRTases_typeI"/>
    <property type="match status" value="1"/>
</dbReference>
<organism evidence="3 4">
    <name type="scientific">Vulcaniibacterium thermophilum</name>
    <dbReference type="NCBI Taxonomy" id="1169913"/>
    <lineage>
        <taxon>Bacteria</taxon>
        <taxon>Pseudomonadati</taxon>
        <taxon>Pseudomonadota</taxon>
        <taxon>Gammaproteobacteria</taxon>
        <taxon>Lysobacterales</taxon>
        <taxon>Lysobacteraceae</taxon>
        <taxon>Vulcaniibacterium</taxon>
    </lineage>
</organism>
<dbReference type="InterPro" id="IPR029057">
    <property type="entry name" value="PRTase-like"/>
</dbReference>
<evidence type="ECO:0000259" key="2">
    <source>
        <dbReference type="Pfam" id="PF18912"/>
    </source>
</evidence>